<dbReference type="Pfam" id="PF00225">
    <property type="entry name" value="Kinesin"/>
    <property type="match status" value="1"/>
</dbReference>
<keyword evidence="1" id="KW-0067">ATP-binding</keyword>
<feature type="domain" description="Kinesin motor" evidence="2">
    <location>
        <begin position="1"/>
        <end position="111"/>
    </location>
</feature>
<feature type="non-terminal residue" evidence="3">
    <location>
        <position position="1"/>
    </location>
</feature>
<dbReference type="Proteomes" id="UP001189429">
    <property type="component" value="Unassembled WGS sequence"/>
</dbReference>
<organism evidence="3 4">
    <name type="scientific">Prorocentrum cordatum</name>
    <dbReference type="NCBI Taxonomy" id="2364126"/>
    <lineage>
        <taxon>Eukaryota</taxon>
        <taxon>Sar</taxon>
        <taxon>Alveolata</taxon>
        <taxon>Dinophyceae</taxon>
        <taxon>Prorocentrales</taxon>
        <taxon>Prorocentraceae</taxon>
        <taxon>Prorocentrum</taxon>
    </lineage>
</organism>
<dbReference type="PANTHER" id="PTHR24115">
    <property type="entry name" value="KINESIN-RELATED"/>
    <property type="match status" value="1"/>
</dbReference>
<sequence>ASAGSPSVVSFPGPEQLSLRGRDGQDHRFVFDHVLPPECAQEQVFARLGEPLLEGALAGFHGTVLAYGQTGSGKTHTMLAHRVPPEERGLIPRLADALFARVAALRQNHQS</sequence>
<evidence type="ECO:0000313" key="4">
    <source>
        <dbReference type="Proteomes" id="UP001189429"/>
    </source>
</evidence>
<accession>A0ABN9W7E7</accession>
<reference evidence="3" key="1">
    <citation type="submission" date="2023-10" db="EMBL/GenBank/DDBJ databases">
        <authorList>
            <person name="Chen Y."/>
            <person name="Shah S."/>
            <person name="Dougan E. K."/>
            <person name="Thang M."/>
            <person name="Chan C."/>
        </authorList>
    </citation>
    <scope>NUCLEOTIDE SEQUENCE [LARGE SCALE GENOMIC DNA]</scope>
</reference>
<keyword evidence="1" id="KW-0505">Motor protein</keyword>
<dbReference type="EMBL" id="CAUYUJ010018083">
    <property type="protein sequence ID" value="CAK0880525.1"/>
    <property type="molecule type" value="Genomic_DNA"/>
</dbReference>
<evidence type="ECO:0000256" key="1">
    <source>
        <dbReference type="PROSITE-ProRule" id="PRU00283"/>
    </source>
</evidence>
<evidence type="ECO:0000259" key="2">
    <source>
        <dbReference type="PROSITE" id="PS50067"/>
    </source>
</evidence>
<name>A0ABN9W7E7_9DINO</name>
<proteinExistence type="inferred from homology"/>
<dbReference type="InterPro" id="IPR036961">
    <property type="entry name" value="Kinesin_motor_dom_sf"/>
</dbReference>
<feature type="binding site" evidence="1">
    <location>
        <begin position="68"/>
        <end position="75"/>
    </location>
    <ligand>
        <name>ATP</name>
        <dbReference type="ChEBI" id="CHEBI:30616"/>
    </ligand>
</feature>
<dbReference type="PROSITE" id="PS50067">
    <property type="entry name" value="KINESIN_MOTOR_2"/>
    <property type="match status" value="1"/>
</dbReference>
<evidence type="ECO:0000313" key="3">
    <source>
        <dbReference type="EMBL" id="CAK0880525.1"/>
    </source>
</evidence>
<feature type="non-terminal residue" evidence="3">
    <location>
        <position position="111"/>
    </location>
</feature>
<comment type="caution">
    <text evidence="3">The sequence shown here is derived from an EMBL/GenBank/DDBJ whole genome shotgun (WGS) entry which is preliminary data.</text>
</comment>
<gene>
    <name evidence="3" type="ORF">PCOR1329_LOCUS63636</name>
</gene>
<dbReference type="InterPro" id="IPR027417">
    <property type="entry name" value="P-loop_NTPase"/>
</dbReference>
<dbReference type="InterPro" id="IPR001752">
    <property type="entry name" value="Kinesin_motor_dom"/>
</dbReference>
<protein>
    <recommendedName>
        <fullName evidence="2">Kinesin motor domain-containing protein</fullName>
    </recommendedName>
</protein>
<dbReference type="Gene3D" id="3.40.850.10">
    <property type="entry name" value="Kinesin motor domain"/>
    <property type="match status" value="1"/>
</dbReference>
<dbReference type="InterPro" id="IPR027640">
    <property type="entry name" value="Kinesin-like_fam"/>
</dbReference>
<dbReference type="SUPFAM" id="SSF52540">
    <property type="entry name" value="P-loop containing nucleoside triphosphate hydrolases"/>
    <property type="match status" value="1"/>
</dbReference>
<dbReference type="SMART" id="SM00129">
    <property type="entry name" value="KISc"/>
    <property type="match status" value="1"/>
</dbReference>
<keyword evidence="1" id="KW-0547">Nucleotide-binding</keyword>
<comment type="similarity">
    <text evidence="1">Belongs to the TRAFAC class myosin-kinesin ATPase superfamily. Kinesin family.</text>
</comment>
<keyword evidence="4" id="KW-1185">Reference proteome</keyword>